<feature type="non-terminal residue" evidence="2">
    <location>
        <position position="1"/>
    </location>
</feature>
<proteinExistence type="predicted"/>
<dbReference type="GO" id="GO:0012505">
    <property type="term" value="C:endomembrane system"/>
    <property type="evidence" value="ECO:0007669"/>
    <property type="project" value="TreeGrafter"/>
</dbReference>
<dbReference type="EMBL" id="AUSU01002819">
    <property type="protein sequence ID" value="EPS68023.1"/>
    <property type="molecule type" value="Genomic_DNA"/>
</dbReference>
<organism evidence="2 3">
    <name type="scientific">Genlisea aurea</name>
    <dbReference type="NCBI Taxonomy" id="192259"/>
    <lineage>
        <taxon>Eukaryota</taxon>
        <taxon>Viridiplantae</taxon>
        <taxon>Streptophyta</taxon>
        <taxon>Embryophyta</taxon>
        <taxon>Tracheophyta</taxon>
        <taxon>Spermatophyta</taxon>
        <taxon>Magnoliopsida</taxon>
        <taxon>eudicotyledons</taxon>
        <taxon>Gunneridae</taxon>
        <taxon>Pentapetalae</taxon>
        <taxon>asterids</taxon>
        <taxon>lamiids</taxon>
        <taxon>Lamiales</taxon>
        <taxon>Lentibulariaceae</taxon>
        <taxon>Genlisea</taxon>
    </lineage>
</organism>
<dbReference type="InterPro" id="IPR056696">
    <property type="entry name" value="DUF7794"/>
</dbReference>
<name>S8DXL5_9LAMI</name>
<comment type="caution">
    <text evidence="2">The sequence shown here is derived from an EMBL/GenBank/DDBJ whole genome shotgun (WGS) entry which is preliminary data.</text>
</comment>
<feature type="domain" description="DUF7794" evidence="1">
    <location>
        <begin position="5"/>
        <end position="84"/>
    </location>
</feature>
<reference evidence="2 3" key="1">
    <citation type="journal article" date="2013" name="BMC Genomics">
        <title>The miniature genome of a carnivorous plant Genlisea aurea contains a low number of genes and short non-coding sequences.</title>
        <authorList>
            <person name="Leushkin E.V."/>
            <person name="Sutormin R.A."/>
            <person name="Nabieva E.R."/>
            <person name="Penin A.A."/>
            <person name="Kondrashov A.S."/>
            <person name="Logacheva M.D."/>
        </authorList>
    </citation>
    <scope>NUCLEOTIDE SEQUENCE [LARGE SCALE GENOMIC DNA]</scope>
</reference>
<dbReference type="PANTHER" id="PTHR37735">
    <property type="entry name" value="OS08G0567000 PROTEIN"/>
    <property type="match status" value="1"/>
</dbReference>
<evidence type="ECO:0000259" key="1">
    <source>
        <dbReference type="Pfam" id="PF25070"/>
    </source>
</evidence>
<protein>
    <recommendedName>
        <fullName evidence="1">DUF7794 domain-containing protein</fullName>
    </recommendedName>
</protein>
<keyword evidence="3" id="KW-1185">Reference proteome</keyword>
<accession>S8DXL5</accession>
<dbReference type="Pfam" id="PF25070">
    <property type="entry name" value="DUF7794"/>
    <property type="match status" value="1"/>
</dbReference>
<evidence type="ECO:0000313" key="2">
    <source>
        <dbReference type="EMBL" id="EPS68023.1"/>
    </source>
</evidence>
<sequence length="89" mass="9475">VALGDSEIIFLHSATRQYVRRPSQEVNSLSPSEVGAVASVLLGFAPPPSLSAANSFKLNEVIVPNPFDRPRALLMLEISGALDSIATQE</sequence>
<dbReference type="AlphaFoldDB" id="S8DXL5"/>
<dbReference type="OrthoDB" id="1928130at2759"/>
<dbReference type="PANTHER" id="PTHR37735:SF1">
    <property type="entry name" value="OS08G0567000 PROTEIN"/>
    <property type="match status" value="1"/>
</dbReference>
<evidence type="ECO:0000313" key="3">
    <source>
        <dbReference type="Proteomes" id="UP000015453"/>
    </source>
</evidence>
<gene>
    <name evidence="2" type="ORF">M569_06754</name>
</gene>
<dbReference type="Proteomes" id="UP000015453">
    <property type="component" value="Unassembled WGS sequence"/>
</dbReference>